<dbReference type="PANTHER" id="PTHR48094:SF12">
    <property type="entry name" value="PARKINSON DISEASE PROTEIN 7 HOMOLOG"/>
    <property type="match status" value="1"/>
</dbReference>
<reference evidence="3" key="2">
    <citation type="journal article" date="2019" name="Int. J. Syst. Evol. Microbiol.">
        <title>Faecalibacillus intestinalis gen. nov., sp. nov. and Faecalibacillus faecis sp. nov., isolated from human faeces.</title>
        <authorList>
            <person name="Seo B."/>
            <person name="Jeon K."/>
            <person name="Baek I."/>
            <person name="Lee Y.M."/>
            <person name="Baek K."/>
            <person name="Ko G."/>
        </authorList>
    </citation>
    <scope>NUCLEOTIDE SEQUENCE</scope>
    <source>
        <strain evidence="3">SNUG30370</strain>
    </source>
</reference>
<keyword evidence="4" id="KW-1185">Reference proteome</keyword>
<dbReference type="EMBL" id="JAJDKZ010000001">
    <property type="protein sequence ID" value="MCB8608989.1"/>
    <property type="molecule type" value="Genomic_DNA"/>
</dbReference>
<dbReference type="Gene3D" id="3.40.50.880">
    <property type="match status" value="1"/>
</dbReference>
<dbReference type="Proteomes" id="UP000241201">
    <property type="component" value="Unassembled WGS sequence"/>
</dbReference>
<dbReference type="InterPro" id="IPR002818">
    <property type="entry name" value="DJ-1/PfpI"/>
</dbReference>
<dbReference type="InterPro" id="IPR050325">
    <property type="entry name" value="Prot/Nucl_acid_deglycase"/>
</dbReference>
<dbReference type="SUPFAM" id="SSF52317">
    <property type="entry name" value="Class I glutamine amidotransferase-like"/>
    <property type="match status" value="1"/>
</dbReference>
<gene>
    <name evidence="3" type="ORF">C7U55_03295</name>
    <name evidence="2" type="ORF">LJD69_00075</name>
</gene>
<evidence type="ECO:0000313" key="4">
    <source>
        <dbReference type="Proteomes" id="UP000241201"/>
    </source>
</evidence>
<dbReference type="RefSeq" id="WP_106987329.1">
    <property type="nucleotide sequence ID" value="NZ_DAWBWI010000010.1"/>
</dbReference>
<dbReference type="InterPro" id="IPR006287">
    <property type="entry name" value="DJ-1"/>
</dbReference>
<dbReference type="AlphaFoldDB" id="A0A2T3G2P8"/>
<reference evidence="2" key="3">
    <citation type="submission" date="2021-10" db="EMBL/GenBank/DDBJ databases">
        <title>Collection of gut derived symbiotic bacterial strains cultured from healthy donors.</title>
        <authorList>
            <person name="Lin H."/>
            <person name="Littmann E."/>
            <person name="Kohout C."/>
            <person name="Pamer E.G."/>
        </authorList>
    </citation>
    <scope>NUCLEOTIDE SEQUENCE</scope>
    <source>
        <strain evidence="2">DFI.4.48</strain>
    </source>
</reference>
<dbReference type="PANTHER" id="PTHR48094">
    <property type="entry name" value="PROTEIN/NUCLEIC ACID DEGLYCASE DJ-1-RELATED"/>
    <property type="match status" value="1"/>
</dbReference>
<name>A0A2T3G2P8_9FIRM</name>
<dbReference type="Proteomes" id="UP001198439">
    <property type="component" value="Unassembled WGS sequence"/>
</dbReference>
<proteinExistence type="predicted"/>
<dbReference type="GeneID" id="77470130"/>
<sequence length="191" mass="21048">MKKIAVLCKEGFEEIEALTPVDILRRAGVHVDLVGMDQKEVTSSHQITIKMDCLFNENLYQYDGIVIPGGLPGATNLRDDDRVIEIVKDFYEKGKLVSAICAGPIVLAKADILNGKVCTCSPGFEDQLNGANYQEAIVQRDGNVITGKGPAAALEFGYTILEMLDYDTSNLRQGMQYNYLINVEARKASKR</sequence>
<feature type="domain" description="DJ-1/PfpI" evidence="1">
    <location>
        <begin position="2"/>
        <end position="162"/>
    </location>
</feature>
<comment type="caution">
    <text evidence="3">The sequence shown here is derived from an EMBL/GenBank/DDBJ whole genome shotgun (WGS) entry which is preliminary data.</text>
</comment>
<dbReference type="GO" id="GO:0005737">
    <property type="term" value="C:cytoplasm"/>
    <property type="evidence" value="ECO:0007669"/>
    <property type="project" value="TreeGrafter"/>
</dbReference>
<evidence type="ECO:0000313" key="2">
    <source>
        <dbReference type="EMBL" id="MCB8608989.1"/>
    </source>
</evidence>
<evidence type="ECO:0000313" key="3">
    <source>
        <dbReference type="EMBL" id="PST41816.1"/>
    </source>
</evidence>
<organism evidence="3 4">
    <name type="scientific">Faecalibacillus faecis</name>
    <dbReference type="NCBI Taxonomy" id="1982628"/>
    <lineage>
        <taxon>Bacteria</taxon>
        <taxon>Bacillati</taxon>
        <taxon>Bacillota</taxon>
        <taxon>Erysipelotrichia</taxon>
        <taxon>Erysipelotrichales</taxon>
        <taxon>Coprobacillaceae</taxon>
        <taxon>Faecalibacillus</taxon>
    </lineage>
</organism>
<accession>A0A2T3G2P8</accession>
<dbReference type="Pfam" id="PF01965">
    <property type="entry name" value="DJ-1_PfpI"/>
    <property type="match status" value="1"/>
</dbReference>
<evidence type="ECO:0000259" key="1">
    <source>
        <dbReference type="Pfam" id="PF01965"/>
    </source>
</evidence>
<reference evidence="4" key="1">
    <citation type="submission" date="2018-03" db="EMBL/GenBank/DDBJ databases">
        <title>Lachnoclostridium SNUG30370 gen.nov., sp.nov., isolated from human faeces.</title>
        <authorList>
            <person name="Seo B."/>
            <person name="Jeon K."/>
            <person name="Ko G."/>
        </authorList>
    </citation>
    <scope>NUCLEOTIDE SEQUENCE [LARGE SCALE GENOMIC DNA]</scope>
    <source>
        <strain evidence="4">SNUG30370</strain>
    </source>
</reference>
<dbReference type="NCBIfam" id="TIGR01383">
    <property type="entry name" value="not_thiJ"/>
    <property type="match status" value="1"/>
</dbReference>
<dbReference type="EMBL" id="PYLP01000002">
    <property type="protein sequence ID" value="PST41816.1"/>
    <property type="molecule type" value="Genomic_DNA"/>
</dbReference>
<dbReference type="InterPro" id="IPR029062">
    <property type="entry name" value="Class_I_gatase-like"/>
</dbReference>
<dbReference type="CDD" id="cd03135">
    <property type="entry name" value="GATase1_DJ-1"/>
    <property type="match status" value="1"/>
</dbReference>
<protein>
    <submittedName>
        <fullName evidence="3">DJ-1 family protein</fullName>
    </submittedName>
    <submittedName>
        <fullName evidence="2">DJ-1/PfpI family protein</fullName>
    </submittedName>
</protein>